<reference evidence="7 8" key="1">
    <citation type="submission" date="2016-10" db="EMBL/GenBank/DDBJ databases">
        <authorList>
            <person name="Varghese N."/>
            <person name="Submissions S."/>
        </authorList>
    </citation>
    <scope>NUCLEOTIDE SEQUENCE [LARGE SCALE GENOMIC DNA]</scope>
    <source>
        <strain evidence="7 8">DSM 16525</strain>
    </source>
</reference>
<dbReference type="OrthoDB" id="270177at2"/>
<dbReference type="EMBL" id="BJXR01000017">
    <property type="protein sequence ID" value="GEN06750.1"/>
    <property type="molecule type" value="Genomic_DNA"/>
</dbReference>
<dbReference type="PANTHER" id="PTHR47506:SF1">
    <property type="entry name" value="HTH-TYPE TRANSCRIPTIONAL REGULATOR YJDC"/>
    <property type="match status" value="1"/>
</dbReference>
<dbReference type="InterPro" id="IPR009057">
    <property type="entry name" value="Homeodomain-like_sf"/>
</dbReference>
<dbReference type="PROSITE" id="PS50977">
    <property type="entry name" value="HTH_TETR_2"/>
    <property type="match status" value="1"/>
</dbReference>
<keyword evidence="1" id="KW-0805">Transcription regulation</keyword>
<dbReference type="RefSeq" id="WP_074954132.1">
    <property type="nucleotide sequence ID" value="NZ_BJXR01000017.1"/>
</dbReference>
<dbReference type="Pfam" id="PF00440">
    <property type="entry name" value="TetR_N"/>
    <property type="match status" value="1"/>
</dbReference>
<proteinExistence type="predicted"/>
<evidence type="ECO:0000256" key="2">
    <source>
        <dbReference type="ARBA" id="ARBA00023125"/>
    </source>
</evidence>
<feature type="domain" description="HTH tetR-type" evidence="5">
    <location>
        <begin position="17"/>
        <end position="77"/>
    </location>
</feature>
<evidence type="ECO:0000256" key="1">
    <source>
        <dbReference type="ARBA" id="ARBA00023015"/>
    </source>
</evidence>
<evidence type="ECO:0000256" key="3">
    <source>
        <dbReference type="ARBA" id="ARBA00023163"/>
    </source>
</evidence>
<evidence type="ECO:0000313" key="9">
    <source>
        <dbReference type="Proteomes" id="UP000321514"/>
    </source>
</evidence>
<evidence type="ECO:0000313" key="7">
    <source>
        <dbReference type="EMBL" id="SEU05475.1"/>
    </source>
</evidence>
<dbReference type="GO" id="GO:0003677">
    <property type="term" value="F:DNA binding"/>
    <property type="evidence" value="ECO:0007669"/>
    <property type="project" value="UniProtKB-UniRule"/>
</dbReference>
<dbReference type="PANTHER" id="PTHR47506">
    <property type="entry name" value="TRANSCRIPTIONAL REGULATORY PROTEIN"/>
    <property type="match status" value="1"/>
</dbReference>
<dbReference type="Proteomes" id="UP000183760">
    <property type="component" value="Unassembled WGS sequence"/>
</dbReference>
<protein>
    <submittedName>
        <fullName evidence="6">TetR family transcriptional regulator</fullName>
    </submittedName>
    <submittedName>
        <fullName evidence="7">Transcriptional regulator, TetR family</fullName>
    </submittedName>
</protein>
<dbReference type="InterPro" id="IPR011075">
    <property type="entry name" value="TetR_C"/>
</dbReference>
<dbReference type="Gene3D" id="1.10.10.60">
    <property type="entry name" value="Homeodomain-like"/>
    <property type="match status" value="1"/>
</dbReference>
<reference evidence="6 9" key="2">
    <citation type="submission" date="2019-07" db="EMBL/GenBank/DDBJ databases">
        <title>Whole genome shotgun sequence of Myxococcus fulvus NBRC 100333.</title>
        <authorList>
            <person name="Hosoyama A."/>
            <person name="Uohara A."/>
            <person name="Ohji S."/>
            <person name="Ichikawa N."/>
        </authorList>
    </citation>
    <scope>NUCLEOTIDE SEQUENCE [LARGE SCALE GENOMIC DNA]</scope>
    <source>
        <strain evidence="6 9">NBRC 100333</strain>
    </source>
</reference>
<evidence type="ECO:0000259" key="5">
    <source>
        <dbReference type="PROSITE" id="PS50977"/>
    </source>
</evidence>
<keyword evidence="3" id="KW-0804">Transcription</keyword>
<dbReference type="AlphaFoldDB" id="A0A511SXV8"/>
<comment type="caution">
    <text evidence="6">The sequence shown here is derived from an EMBL/GenBank/DDBJ whole genome shotgun (WGS) entry which is preliminary data.</text>
</comment>
<dbReference type="InterPro" id="IPR023772">
    <property type="entry name" value="DNA-bd_HTH_TetR-type_CS"/>
</dbReference>
<name>A0A511SXV8_MYXFU</name>
<dbReference type="SUPFAM" id="SSF48498">
    <property type="entry name" value="Tetracyclin repressor-like, C-terminal domain"/>
    <property type="match status" value="1"/>
</dbReference>
<organism evidence="6 9">
    <name type="scientific">Myxococcus fulvus</name>
    <dbReference type="NCBI Taxonomy" id="33"/>
    <lineage>
        <taxon>Bacteria</taxon>
        <taxon>Pseudomonadati</taxon>
        <taxon>Myxococcota</taxon>
        <taxon>Myxococcia</taxon>
        <taxon>Myxococcales</taxon>
        <taxon>Cystobacterineae</taxon>
        <taxon>Myxococcaceae</taxon>
        <taxon>Myxococcus</taxon>
    </lineage>
</organism>
<evidence type="ECO:0000313" key="6">
    <source>
        <dbReference type="EMBL" id="GEN06750.1"/>
    </source>
</evidence>
<dbReference type="PROSITE" id="PS01081">
    <property type="entry name" value="HTH_TETR_1"/>
    <property type="match status" value="1"/>
</dbReference>
<evidence type="ECO:0000313" key="8">
    <source>
        <dbReference type="Proteomes" id="UP000183760"/>
    </source>
</evidence>
<dbReference type="InterPro" id="IPR036271">
    <property type="entry name" value="Tet_transcr_reg_TetR-rel_C_sf"/>
</dbReference>
<gene>
    <name evidence="6" type="primary">cifR</name>
    <name evidence="6" type="ORF">MFU01_17870</name>
    <name evidence="7" type="ORF">SAMN05443572_104619</name>
</gene>
<keyword evidence="8" id="KW-1185">Reference proteome</keyword>
<sequence>MKKDLAPQPRPRGRPREFDETKAVDRALEVFWRLGYEGASVAQLTQAMGLTAPSLYAAFGSKEGLYRRVLERYQQGPGAYTWNVFTEEPTVRAAVERLLRETAHHFTRRKQPPGCMISTALLRCAEEHQPVADFVASLRTRAVGMFREHIQRAIAKGELPAGTDAEAMARYHGAIIQGMSVQAQDGASEAELLGLVEVAMRAWSPPASRPRAR</sequence>
<dbReference type="InterPro" id="IPR001647">
    <property type="entry name" value="HTH_TetR"/>
</dbReference>
<dbReference type="SUPFAM" id="SSF46689">
    <property type="entry name" value="Homeodomain-like"/>
    <property type="match status" value="1"/>
</dbReference>
<dbReference type="Gene3D" id="1.10.357.10">
    <property type="entry name" value="Tetracycline Repressor, domain 2"/>
    <property type="match status" value="1"/>
</dbReference>
<accession>A0A511SXV8</accession>
<feature type="DNA-binding region" description="H-T-H motif" evidence="4">
    <location>
        <begin position="40"/>
        <end position="59"/>
    </location>
</feature>
<dbReference type="EMBL" id="FOIB01000004">
    <property type="protein sequence ID" value="SEU05475.1"/>
    <property type="molecule type" value="Genomic_DNA"/>
</dbReference>
<keyword evidence="2 4" id="KW-0238">DNA-binding</keyword>
<dbReference type="Pfam" id="PF16925">
    <property type="entry name" value="TetR_C_13"/>
    <property type="match status" value="1"/>
</dbReference>
<dbReference type="Proteomes" id="UP000321514">
    <property type="component" value="Unassembled WGS sequence"/>
</dbReference>
<dbReference type="STRING" id="1334629.MFUL124B02_39515"/>
<evidence type="ECO:0000256" key="4">
    <source>
        <dbReference type="PROSITE-ProRule" id="PRU00335"/>
    </source>
</evidence>